<evidence type="ECO:0000259" key="8">
    <source>
        <dbReference type="Pfam" id="PF01545"/>
    </source>
</evidence>
<feature type="transmembrane region" description="Helical" evidence="7">
    <location>
        <begin position="145"/>
        <end position="168"/>
    </location>
</feature>
<feature type="region of interest" description="Disordered" evidence="6">
    <location>
        <begin position="528"/>
        <end position="577"/>
    </location>
</feature>
<dbReference type="InterPro" id="IPR027469">
    <property type="entry name" value="Cation_efflux_TMD_sf"/>
</dbReference>
<feature type="transmembrane region" description="Helical" evidence="7">
    <location>
        <begin position="308"/>
        <end position="326"/>
    </location>
</feature>
<dbReference type="GO" id="GO:0006829">
    <property type="term" value="P:zinc ion transport"/>
    <property type="evidence" value="ECO:0007669"/>
    <property type="project" value="InterPro"/>
</dbReference>
<evidence type="ECO:0000256" key="5">
    <source>
        <dbReference type="ARBA" id="ARBA00023136"/>
    </source>
</evidence>
<evidence type="ECO:0000313" key="9">
    <source>
        <dbReference type="EMBL" id="KAA0146319.1"/>
    </source>
</evidence>
<dbReference type="EMBL" id="VLTN01000092">
    <property type="protein sequence ID" value="KAA0146319.1"/>
    <property type="molecule type" value="Genomic_DNA"/>
</dbReference>
<dbReference type="PANTHER" id="PTHR13414">
    <property type="entry name" value="HUEL-CATION TRANSPORTER"/>
    <property type="match status" value="1"/>
</dbReference>
<dbReference type="InterPro" id="IPR002524">
    <property type="entry name" value="Cation_efflux"/>
</dbReference>
<evidence type="ECO:0000256" key="7">
    <source>
        <dbReference type="SAM" id="Phobius"/>
    </source>
</evidence>
<accession>A0A5A8C181</accession>
<name>A0A5A8C181_CAFRO</name>
<reference evidence="9 10" key="1">
    <citation type="submission" date="2019-07" db="EMBL/GenBank/DDBJ databases">
        <title>Genomes of Cafeteria roenbergensis.</title>
        <authorList>
            <person name="Fischer M.G."/>
            <person name="Hackl T."/>
            <person name="Roman M."/>
        </authorList>
    </citation>
    <scope>NUCLEOTIDE SEQUENCE [LARGE SCALE GENOMIC DNA]</scope>
    <source>
        <strain evidence="9 10">BVI</strain>
    </source>
</reference>
<dbReference type="Pfam" id="PF01545">
    <property type="entry name" value="Cation_efflux"/>
    <property type="match status" value="1"/>
</dbReference>
<feature type="compositionally biased region" description="Low complexity" evidence="6">
    <location>
        <begin position="1"/>
        <end position="16"/>
    </location>
</feature>
<evidence type="ECO:0000256" key="4">
    <source>
        <dbReference type="ARBA" id="ARBA00022989"/>
    </source>
</evidence>
<feature type="compositionally biased region" description="Low complexity" evidence="6">
    <location>
        <begin position="550"/>
        <end position="563"/>
    </location>
</feature>
<dbReference type="GO" id="GO:0008324">
    <property type="term" value="F:monoatomic cation transmembrane transporter activity"/>
    <property type="evidence" value="ECO:0007669"/>
    <property type="project" value="InterPro"/>
</dbReference>
<gene>
    <name evidence="9" type="ORF">FNF29_08134</name>
</gene>
<proteinExistence type="predicted"/>
<comment type="subcellular location">
    <subcellularLocation>
        <location evidence="1">Membrane</location>
        <topology evidence="1">Multi-pass membrane protein</topology>
    </subcellularLocation>
</comment>
<dbReference type="Proteomes" id="UP000323011">
    <property type="component" value="Unassembled WGS sequence"/>
</dbReference>
<keyword evidence="10" id="KW-1185">Reference proteome</keyword>
<evidence type="ECO:0000256" key="2">
    <source>
        <dbReference type="ARBA" id="ARBA00022448"/>
    </source>
</evidence>
<dbReference type="PANTHER" id="PTHR13414:SF9">
    <property type="entry name" value="PROTON-COUPLED ZINC ANTIPORTER SLC30A9, MITOCHONDRIAL"/>
    <property type="match status" value="1"/>
</dbReference>
<dbReference type="SUPFAM" id="SSF161111">
    <property type="entry name" value="Cation efflux protein transmembrane domain-like"/>
    <property type="match status" value="1"/>
</dbReference>
<organism evidence="9 10">
    <name type="scientific">Cafeteria roenbergensis</name>
    <name type="common">Marine flagellate</name>
    <dbReference type="NCBI Taxonomy" id="33653"/>
    <lineage>
        <taxon>Eukaryota</taxon>
        <taxon>Sar</taxon>
        <taxon>Stramenopiles</taxon>
        <taxon>Bigyra</taxon>
        <taxon>Opalozoa</taxon>
        <taxon>Bicosoecida</taxon>
        <taxon>Cafeteriaceae</taxon>
        <taxon>Cafeteria</taxon>
    </lineage>
</organism>
<keyword evidence="5 7" id="KW-0472">Membrane</keyword>
<feature type="transmembrane region" description="Helical" evidence="7">
    <location>
        <begin position="274"/>
        <end position="296"/>
    </location>
</feature>
<protein>
    <recommendedName>
        <fullName evidence="8">Cation efflux protein transmembrane domain-containing protein</fullName>
    </recommendedName>
</protein>
<evidence type="ECO:0000256" key="6">
    <source>
        <dbReference type="SAM" id="MobiDB-lite"/>
    </source>
</evidence>
<dbReference type="InterPro" id="IPR058533">
    <property type="entry name" value="Cation_efflux_TM"/>
</dbReference>
<dbReference type="NCBIfam" id="TIGR01297">
    <property type="entry name" value="CDF"/>
    <property type="match status" value="1"/>
</dbReference>
<keyword evidence="2" id="KW-0813">Transport</keyword>
<sequence>MASARPGPGAAASAASEWDDDALSSSPGDGMRSASRPHEPRQQAQSSPRDHLISEDATRLAERMRKGSLERDRTRSTLWSALAANSLATALKAAVWLSTGSSAMFAETVHSAVDTANQAVLNRGHIEASFEPDVKHQYGYGKAQYVWGLVSAMGIMWMGAGVAVYRGIEALASPPVEAFTIPMAAWGALGASFLLDGYVLVGATTELARRAAAEHPEAFLPIREIAGRRYDEDGRVVTEANASMLAIAAATPRVLARRLGAILGHVRATRDTSVAAVFLEDAAGCAGVTIAAAGLLATQVTGDPTWDAVATLSIGALLGGVAIQLLERNRQMLLGEAVSPKMVAAITALVASRPAIDGVREVQSQWISPDTFAYKAEVDFDGTVLAARLLDDYQGLFLGAADLEAELPVLLSLYAEDVTRAVERELKATEADIRSHYPGAAFIELEPDSVAANERMSDRASSQEGQRGERRQLLASLLAQQQARALARGPSAEGQMEAAEEEARLREWFRRAELLGAAAVPKVVVTPAPTQGAKPADANAALEAAQTREAPTADSDSPATDAAGEASQQLRDGGGRR</sequence>
<feature type="transmembrane region" description="Helical" evidence="7">
    <location>
        <begin position="180"/>
        <end position="201"/>
    </location>
</feature>
<dbReference type="InterPro" id="IPR040177">
    <property type="entry name" value="SLC30A9"/>
</dbReference>
<dbReference type="Gene3D" id="1.20.1510.10">
    <property type="entry name" value="Cation efflux protein transmembrane domain"/>
    <property type="match status" value="1"/>
</dbReference>
<dbReference type="AlphaFoldDB" id="A0A5A8C181"/>
<dbReference type="GO" id="GO:0006882">
    <property type="term" value="P:intracellular zinc ion homeostasis"/>
    <property type="evidence" value="ECO:0007669"/>
    <property type="project" value="TreeGrafter"/>
</dbReference>
<comment type="caution">
    <text evidence="9">The sequence shown here is derived from an EMBL/GenBank/DDBJ whole genome shotgun (WGS) entry which is preliminary data.</text>
</comment>
<evidence type="ECO:0000256" key="3">
    <source>
        <dbReference type="ARBA" id="ARBA00022692"/>
    </source>
</evidence>
<keyword evidence="4 7" id="KW-1133">Transmembrane helix</keyword>
<evidence type="ECO:0000313" key="10">
    <source>
        <dbReference type="Proteomes" id="UP000323011"/>
    </source>
</evidence>
<evidence type="ECO:0000256" key="1">
    <source>
        <dbReference type="ARBA" id="ARBA00004141"/>
    </source>
</evidence>
<feature type="region of interest" description="Disordered" evidence="6">
    <location>
        <begin position="1"/>
        <end position="55"/>
    </location>
</feature>
<feature type="domain" description="Cation efflux protein transmembrane" evidence="8">
    <location>
        <begin position="78"/>
        <end position="334"/>
    </location>
</feature>
<dbReference type="GO" id="GO:0016020">
    <property type="term" value="C:membrane"/>
    <property type="evidence" value="ECO:0007669"/>
    <property type="project" value="UniProtKB-SubCell"/>
</dbReference>
<keyword evidence="3 7" id="KW-0812">Transmembrane</keyword>
<dbReference type="GO" id="GO:0005783">
    <property type="term" value="C:endoplasmic reticulum"/>
    <property type="evidence" value="ECO:0007669"/>
    <property type="project" value="TreeGrafter"/>
</dbReference>